<dbReference type="RefSeq" id="WP_083138239.1">
    <property type="nucleotide sequence ID" value="NZ_JACKVH010000017.1"/>
</dbReference>
<dbReference type="CDD" id="cd01097">
    <property type="entry name" value="Tetrahydromethanopterin_reductase"/>
    <property type="match status" value="1"/>
</dbReference>
<evidence type="ECO:0000313" key="4">
    <source>
        <dbReference type="Proteomes" id="UP000192319"/>
    </source>
</evidence>
<protein>
    <submittedName>
        <fullName evidence="3">5,10-methylene tetrahydromethanopterin reductase</fullName>
    </submittedName>
    <submittedName>
        <fullName evidence="2">LLM class flavin-dependent oxidoreductase</fullName>
    </submittedName>
</protein>
<evidence type="ECO:0000313" key="5">
    <source>
        <dbReference type="Proteomes" id="UP001141650"/>
    </source>
</evidence>
<evidence type="ECO:0000313" key="2">
    <source>
        <dbReference type="EMBL" id="MCV7380875.1"/>
    </source>
</evidence>
<accession>A0AA42BZJ6</accession>
<dbReference type="AlphaFoldDB" id="A0AA42BZJ6"/>
<dbReference type="InterPro" id="IPR036661">
    <property type="entry name" value="Luciferase-like_sf"/>
</dbReference>
<dbReference type="InterPro" id="IPR050564">
    <property type="entry name" value="F420-G6PD/mer"/>
</dbReference>
<feature type="domain" description="Luciferase-like" evidence="1">
    <location>
        <begin position="11"/>
        <end position="297"/>
    </location>
</feature>
<dbReference type="EMBL" id="MVHD01000017">
    <property type="protein sequence ID" value="OQZ90530.1"/>
    <property type="molecule type" value="Genomic_DNA"/>
</dbReference>
<organism evidence="2 5">
    <name type="scientific">Mycobacterium alsense</name>
    <dbReference type="NCBI Taxonomy" id="324058"/>
    <lineage>
        <taxon>Bacteria</taxon>
        <taxon>Bacillati</taxon>
        <taxon>Actinomycetota</taxon>
        <taxon>Actinomycetes</taxon>
        <taxon>Mycobacteriales</taxon>
        <taxon>Mycobacteriaceae</taxon>
        <taxon>Mycobacterium</taxon>
    </lineage>
</organism>
<reference evidence="2" key="2">
    <citation type="submission" date="2020-07" db="EMBL/GenBank/DDBJ databases">
        <authorList>
            <person name="Pettersson B.M.F."/>
            <person name="Behra P.R.K."/>
            <person name="Ramesh M."/>
            <person name="Das S."/>
            <person name="Dasgupta S."/>
            <person name="Kirsebom L.A."/>
        </authorList>
    </citation>
    <scope>NUCLEOTIDE SEQUENCE</scope>
    <source>
        <strain evidence="2">CCUG 55640</strain>
    </source>
</reference>
<gene>
    <name evidence="3" type="ORF">BST11_12325</name>
    <name evidence="2" type="ORF">H7K38_19785</name>
</gene>
<dbReference type="InterPro" id="IPR011251">
    <property type="entry name" value="Luciferase-like_dom"/>
</dbReference>
<dbReference type="Proteomes" id="UP000192319">
    <property type="component" value="Unassembled WGS sequence"/>
</dbReference>
<dbReference type="Gene3D" id="3.20.20.30">
    <property type="entry name" value="Luciferase-like domain"/>
    <property type="match status" value="1"/>
</dbReference>
<dbReference type="Pfam" id="PF00296">
    <property type="entry name" value="Bac_luciferase"/>
    <property type="match status" value="1"/>
</dbReference>
<dbReference type="Proteomes" id="UP001141650">
    <property type="component" value="Unassembled WGS sequence"/>
</dbReference>
<name>A0AA42BZJ6_9MYCO</name>
<sequence length="342" mass="37171">MRWGTPWPGADLARRCEQAGAVAFCAGEFADASAYVTAADMARASSSAMIGPGIAYAFARSPFVHAAAVRHLARRAPGRVFLGLGAGTARMNRDWFGVDSSHPARRMGELVESIRAFLHAENGEAVTFNGEFYSIDARIRAPVLGRLEVPILVGAFNVHMLRTVGRTADGVLGHGIFTDRWWDEVVDPQLEAGAAQAGRHASELLRWGWVITAVDDADPVRAVEDAKLQIAFYLTVKTYDSLVALHGWQDEVAAIRAEFAGGDPRALGRHVTDEMLWSMALCGDTAQAAEMLAARRRLPETGFFSPPGFLVSERRRARYVEGAMGFLHGRFRSGGGVHIQHT</sequence>
<dbReference type="EMBL" id="JACKVH010000017">
    <property type="protein sequence ID" value="MCV7380875.1"/>
    <property type="molecule type" value="Genomic_DNA"/>
</dbReference>
<dbReference type="SUPFAM" id="SSF51679">
    <property type="entry name" value="Bacterial luciferase-like"/>
    <property type="match status" value="1"/>
</dbReference>
<dbReference type="PANTHER" id="PTHR43244:SF2">
    <property type="entry name" value="CONSERVED HYPOTHETICAL ALANINE AND PROLINE-RICH PROTEIN"/>
    <property type="match status" value="1"/>
</dbReference>
<keyword evidence="4" id="KW-1185">Reference proteome</keyword>
<comment type="caution">
    <text evidence="2">The sequence shown here is derived from an EMBL/GenBank/DDBJ whole genome shotgun (WGS) entry which is preliminary data.</text>
</comment>
<proteinExistence type="predicted"/>
<reference evidence="3 4" key="1">
    <citation type="submission" date="2017-02" db="EMBL/GenBank/DDBJ databases">
        <title>The new phylogeny of genus Mycobacterium.</title>
        <authorList>
            <person name="Tortoli E."/>
            <person name="Trovato A."/>
            <person name="Cirillo D.M."/>
        </authorList>
    </citation>
    <scope>NUCLEOTIDE SEQUENCE [LARGE SCALE GENOMIC DNA]</scope>
    <source>
        <strain evidence="3 4">DSM 45230</strain>
    </source>
</reference>
<dbReference type="PANTHER" id="PTHR43244">
    <property type="match status" value="1"/>
</dbReference>
<evidence type="ECO:0000259" key="1">
    <source>
        <dbReference type="Pfam" id="PF00296"/>
    </source>
</evidence>
<dbReference type="GO" id="GO:0016705">
    <property type="term" value="F:oxidoreductase activity, acting on paired donors, with incorporation or reduction of molecular oxygen"/>
    <property type="evidence" value="ECO:0007669"/>
    <property type="project" value="InterPro"/>
</dbReference>
<evidence type="ECO:0000313" key="3">
    <source>
        <dbReference type="EMBL" id="OQZ90530.1"/>
    </source>
</evidence>
<reference evidence="2" key="3">
    <citation type="journal article" date="2022" name="BMC Genomics">
        <title>Comparative genome analysis of mycobacteria focusing on tRNA and non-coding RNA.</title>
        <authorList>
            <person name="Behra P.R.K."/>
            <person name="Pettersson B.M.F."/>
            <person name="Ramesh M."/>
            <person name="Das S."/>
            <person name="Dasgupta S."/>
            <person name="Kirsebom L.A."/>
        </authorList>
    </citation>
    <scope>NUCLEOTIDE SEQUENCE</scope>
    <source>
        <strain evidence="2">CCUG 55640</strain>
    </source>
</reference>